<proteinExistence type="predicted"/>
<sequence>MTGTDVCSIDRITAPFCFPRTQHTVTLHSAKATRGTGCGDSASQRHSLPGVVMDHLEAVREAAHHTLSFRWQFHDPKVKMQDRWG</sequence>
<name>A0A5B7F6S0_PORTR</name>
<dbReference type="AlphaFoldDB" id="A0A5B7F6S0"/>
<organism evidence="1 2">
    <name type="scientific">Portunus trituberculatus</name>
    <name type="common">Swimming crab</name>
    <name type="synonym">Neptunus trituberculatus</name>
    <dbReference type="NCBI Taxonomy" id="210409"/>
    <lineage>
        <taxon>Eukaryota</taxon>
        <taxon>Metazoa</taxon>
        <taxon>Ecdysozoa</taxon>
        <taxon>Arthropoda</taxon>
        <taxon>Crustacea</taxon>
        <taxon>Multicrustacea</taxon>
        <taxon>Malacostraca</taxon>
        <taxon>Eumalacostraca</taxon>
        <taxon>Eucarida</taxon>
        <taxon>Decapoda</taxon>
        <taxon>Pleocyemata</taxon>
        <taxon>Brachyura</taxon>
        <taxon>Eubrachyura</taxon>
        <taxon>Portunoidea</taxon>
        <taxon>Portunidae</taxon>
        <taxon>Portuninae</taxon>
        <taxon>Portunus</taxon>
    </lineage>
</organism>
<protein>
    <submittedName>
        <fullName evidence="1">Uncharacterized protein</fullName>
    </submittedName>
</protein>
<dbReference type="EMBL" id="VSRR010005759">
    <property type="protein sequence ID" value="MPC43280.1"/>
    <property type="molecule type" value="Genomic_DNA"/>
</dbReference>
<evidence type="ECO:0000313" key="1">
    <source>
        <dbReference type="EMBL" id="MPC43280.1"/>
    </source>
</evidence>
<gene>
    <name evidence="1" type="ORF">E2C01_036923</name>
</gene>
<evidence type="ECO:0000313" key="2">
    <source>
        <dbReference type="Proteomes" id="UP000324222"/>
    </source>
</evidence>
<accession>A0A5B7F6S0</accession>
<comment type="caution">
    <text evidence="1">The sequence shown here is derived from an EMBL/GenBank/DDBJ whole genome shotgun (WGS) entry which is preliminary data.</text>
</comment>
<reference evidence="1 2" key="1">
    <citation type="submission" date="2019-05" db="EMBL/GenBank/DDBJ databases">
        <title>Another draft genome of Portunus trituberculatus and its Hox gene families provides insights of decapod evolution.</title>
        <authorList>
            <person name="Jeong J.-H."/>
            <person name="Song I."/>
            <person name="Kim S."/>
            <person name="Choi T."/>
            <person name="Kim D."/>
            <person name="Ryu S."/>
            <person name="Kim W."/>
        </authorList>
    </citation>
    <scope>NUCLEOTIDE SEQUENCE [LARGE SCALE GENOMIC DNA]</scope>
    <source>
        <tissue evidence="1">Muscle</tissue>
    </source>
</reference>
<keyword evidence="2" id="KW-1185">Reference proteome</keyword>
<dbReference type="Proteomes" id="UP000324222">
    <property type="component" value="Unassembled WGS sequence"/>
</dbReference>